<evidence type="ECO:0000259" key="2">
    <source>
        <dbReference type="Pfam" id="PF25276"/>
    </source>
</evidence>
<evidence type="ECO:0000313" key="3">
    <source>
        <dbReference type="EMBL" id="VVV60802.1"/>
    </source>
</evidence>
<evidence type="ECO:0000256" key="1">
    <source>
        <dbReference type="SAM" id="Phobius"/>
    </source>
</evidence>
<proteinExistence type="predicted"/>
<dbReference type="Gramene" id="NC10G0167990.1">
    <property type="protein sequence ID" value="NC10G0167990.1:cds"/>
    <property type="gene ID" value="NC10G0167990"/>
</dbReference>
<name>A0A5K0X5E5_9MAGN</name>
<feature type="domain" description="DUF7870" evidence="2">
    <location>
        <begin position="426"/>
        <end position="524"/>
    </location>
</feature>
<dbReference type="Pfam" id="PF25276">
    <property type="entry name" value="DUF7870"/>
    <property type="match status" value="2"/>
</dbReference>
<dbReference type="PANTHER" id="PTHR44843">
    <property type="entry name" value="METHYLTRANSFERASE"/>
    <property type="match status" value="1"/>
</dbReference>
<organism evidence="3">
    <name type="scientific">Nymphaea colorata</name>
    <name type="common">pocket water lily</name>
    <dbReference type="NCBI Taxonomy" id="210225"/>
    <lineage>
        <taxon>Eukaryota</taxon>
        <taxon>Viridiplantae</taxon>
        <taxon>Streptophyta</taxon>
        <taxon>Embryophyta</taxon>
        <taxon>Tracheophyta</taxon>
        <taxon>Spermatophyta</taxon>
        <taxon>Magnoliopsida</taxon>
        <taxon>Nymphaeales</taxon>
        <taxon>Nymphaeaceae</taxon>
        <taxon>Nymphaea</taxon>
    </lineage>
</organism>
<feature type="domain" description="DUF7870" evidence="2">
    <location>
        <begin position="288"/>
        <end position="388"/>
    </location>
</feature>
<dbReference type="InterPro" id="IPR057192">
    <property type="entry name" value="DUF7870"/>
</dbReference>
<dbReference type="EMBL" id="LR721775">
    <property type="protein sequence ID" value="VVV60802.1"/>
    <property type="molecule type" value="Genomic_DNA"/>
</dbReference>
<reference evidence="3" key="1">
    <citation type="submission" date="2019-09" db="EMBL/GenBank/DDBJ databases">
        <authorList>
            <person name="Zhang L."/>
        </authorList>
    </citation>
    <scope>NUCLEOTIDE SEQUENCE</scope>
</reference>
<gene>
    <name evidence="3" type="ORF">NYM_LOCUS5253</name>
</gene>
<keyword evidence="1" id="KW-1133">Transmembrane helix</keyword>
<protein>
    <recommendedName>
        <fullName evidence="2">DUF7870 domain-containing protein</fullName>
    </recommendedName>
</protein>
<keyword evidence="1" id="KW-0472">Membrane</keyword>
<feature type="transmembrane region" description="Helical" evidence="1">
    <location>
        <begin position="16"/>
        <end position="34"/>
    </location>
</feature>
<sequence length="524" mass="57997">MEPLGGHKVTKPLRNAVVRILVIGVVIALLRFMYVISTTASFQDGAGFSCDSGDFCFLSASRKLNLDQPSHSSATAEQFAVDAAVRKLWTSKEWRQGIHAYSAFFQNLTREGLLSAASKTLVIAAGDGEEAAAQQVLALKEIGVVDSIGVGKKPSRPLVLSGDPFRRLPFEEGTFGLVFAGQGGIDSRPKDAAVFAREIGRTLRPGGIAVIHALAVKDTYSLNSLLGLFDCCRALRSSQSGSFTEFILKKHILLDGRSGAGNVAPGDVNSNNNSSICSVPAWKKEFVQKAEPLIMEEPLKPWLTLKRNIKNIRYLSSMVGIAYKRRYIYVDVGARSYGSSIGGWFRKQYPVQNRTFEVFAIEADHAFHEEYGKKKGVQLLPYAAWLRNETLLFEVDGGGAANGEKGRGMGRIKPVGEQTGKEGESKEVMKVQGFDFAEWLMGTVSEVDFVVMKMDVEGAEFDLIPRLIETGAICLIDEIFLECHYNRWQRSSPERTKKYQKTYSECLHIFTSLRDNGVLVHQWW</sequence>
<dbReference type="OrthoDB" id="10006218at2759"/>
<dbReference type="SUPFAM" id="SSF53335">
    <property type="entry name" value="S-adenosyl-L-methionine-dependent methyltransferases"/>
    <property type="match status" value="2"/>
</dbReference>
<accession>A0A5K0X5E5</accession>
<keyword evidence="1" id="KW-0812">Transmembrane</keyword>
<dbReference type="InterPro" id="IPR029063">
    <property type="entry name" value="SAM-dependent_MTases_sf"/>
</dbReference>
<dbReference type="PANTHER" id="PTHR44843:SF14">
    <property type="entry name" value="METHYLTRANSFERASE TYPE 11 DOMAIN-CONTAINING PROTEIN"/>
    <property type="match status" value="1"/>
</dbReference>
<dbReference type="Gene3D" id="3.40.50.150">
    <property type="entry name" value="Vaccinia Virus protein VP39"/>
    <property type="match status" value="2"/>
</dbReference>
<dbReference type="AlphaFoldDB" id="A0A5K0X5E5"/>
<dbReference type="OMA" id="WIPGYKR"/>